<dbReference type="PROSITE" id="PS50893">
    <property type="entry name" value="ABC_TRANSPORTER_2"/>
    <property type="match status" value="1"/>
</dbReference>
<dbReference type="SUPFAM" id="SSF52540">
    <property type="entry name" value="P-loop containing nucleoside triphosphate hydrolases"/>
    <property type="match status" value="1"/>
</dbReference>
<protein>
    <submittedName>
        <fullName evidence="7">Iron ABC transporter ATP-binding protein</fullName>
    </submittedName>
</protein>
<keyword evidence="3 7" id="KW-0067">ATP-binding</keyword>
<organism evidence="7 8">
    <name type="scientific">Desulfosarcina alkanivorans</name>
    <dbReference type="NCBI Taxonomy" id="571177"/>
    <lineage>
        <taxon>Bacteria</taxon>
        <taxon>Pseudomonadati</taxon>
        <taxon>Thermodesulfobacteriota</taxon>
        <taxon>Desulfobacteria</taxon>
        <taxon>Desulfobacterales</taxon>
        <taxon>Desulfosarcinaceae</taxon>
        <taxon>Desulfosarcina</taxon>
    </lineage>
</organism>
<evidence type="ECO:0000259" key="6">
    <source>
        <dbReference type="PROSITE" id="PS50893"/>
    </source>
</evidence>
<gene>
    <name evidence="7" type="ORF">DSCA_15350</name>
</gene>
<dbReference type="GO" id="GO:0005524">
    <property type="term" value="F:ATP binding"/>
    <property type="evidence" value="ECO:0007669"/>
    <property type="project" value="UniProtKB-KW"/>
</dbReference>
<evidence type="ECO:0000313" key="8">
    <source>
        <dbReference type="Proteomes" id="UP000427906"/>
    </source>
</evidence>
<keyword evidence="2" id="KW-0547">Nucleotide-binding</keyword>
<dbReference type="InterPro" id="IPR003439">
    <property type="entry name" value="ABC_transporter-like_ATP-bd"/>
</dbReference>
<keyword evidence="4" id="KW-1278">Translocase</keyword>
<dbReference type="GO" id="GO:0016887">
    <property type="term" value="F:ATP hydrolysis activity"/>
    <property type="evidence" value="ECO:0007669"/>
    <property type="project" value="InterPro"/>
</dbReference>
<evidence type="ECO:0000256" key="2">
    <source>
        <dbReference type="ARBA" id="ARBA00022741"/>
    </source>
</evidence>
<keyword evidence="1" id="KW-0813">Transport</keyword>
<evidence type="ECO:0000256" key="4">
    <source>
        <dbReference type="ARBA" id="ARBA00022967"/>
    </source>
</evidence>
<dbReference type="SMART" id="SM00382">
    <property type="entry name" value="AAA"/>
    <property type="match status" value="1"/>
</dbReference>
<dbReference type="PANTHER" id="PTHR42794:SF1">
    <property type="entry name" value="HEMIN IMPORT ATP-BINDING PROTEIN HMUV"/>
    <property type="match status" value="1"/>
</dbReference>
<dbReference type="OrthoDB" id="9809450at2"/>
<evidence type="ECO:0000313" key="7">
    <source>
        <dbReference type="EMBL" id="BBO67605.1"/>
    </source>
</evidence>
<comment type="function">
    <text evidence="5">Part of the ABC transporter complex HmuTUV involved in hemin import. Responsible for energy coupling to the transport system.</text>
</comment>
<sequence length="270" mass="29094">MKPAIRVHQLACSYYRTPVLRDLTFAVNPGECFIVIGPNGSGKTTLIKTLAGLLPVSGGDIFVQDRPLRRHKKADFSRRVAYVAQTGAEDSPFSVREMVLMGRAPYLGVLGVEGAADLEIARQAIAFTGLSHLSGRPMASLSGGERQRAHIARAICQRPEIILLDEPTAALDLAHQIRIMDLMAGLKNEHGTTVVMVSHDINLAAMYADRLLLLVEGRAAACGPPAEVIDEKRLAGAYGCRLLVDRSPAGPWPRVSLVPDTEVGGRKSEV</sequence>
<keyword evidence="8" id="KW-1185">Reference proteome</keyword>
<evidence type="ECO:0000256" key="3">
    <source>
        <dbReference type="ARBA" id="ARBA00022840"/>
    </source>
</evidence>
<dbReference type="Pfam" id="PF00005">
    <property type="entry name" value="ABC_tran"/>
    <property type="match status" value="1"/>
</dbReference>
<dbReference type="AlphaFoldDB" id="A0A5K7YGQ9"/>
<dbReference type="CDD" id="cd03214">
    <property type="entry name" value="ABC_Iron-Siderophores_B12_Hemin"/>
    <property type="match status" value="1"/>
</dbReference>
<proteinExistence type="predicted"/>
<dbReference type="InterPro" id="IPR003593">
    <property type="entry name" value="AAA+_ATPase"/>
</dbReference>
<dbReference type="InterPro" id="IPR027417">
    <property type="entry name" value="P-loop_NTPase"/>
</dbReference>
<dbReference type="PANTHER" id="PTHR42794">
    <property type="entry name" value="HEMIN IMPORT ATP-BINDING PROTEIN HMUV"/>
    <property type="match status" value="1"/>
</dbReference>
<evidence type="ECO:0000256" key="5">
    <source>
        <dbReference type="ARBA" id="ARBA00037066"/>
    </source>
</evidence>
<feature type="domain" description="ABC transporter" evidence="6">
    <location>
        <begin position="5"/>
        <end position="241"/>
    </location>
</feature>
<dbReference type="EMBL" id="AP021874">
    <property type="protein sequence ID" value="BBO67605.1"/>
    <property type="molecule type" value="Genomic_DNA"/>
</dbReference>
<evidence type="ECO:0000256" key="1">
    <source>
        <dbReference type="ARBA" id="ARBA00022448"/>
    </source>
</evidence>
<dbReference type="Proteomes" id="UP000427906">
    <property type="component" value="Chromosome"/>
</dbReference>
<dbReference type="RefSeq" id="WP_155315847.1">
    <property type="nucleotide sequence ID" value="NZ_AP021874.1"/>
</dbReference>
<dbReference type="KEGG" id="dalk:DSCA_15350"/>
<accession>A0A5K7YGQ9</accession>
<dbReference type="Gene3D" id="3.40.50.300">
    <property type="entry name" value="P-loop containing nucleotide triphosphate hydrolases"/>
    <property type="match status" value="1"/>
</dbReference>
<dbReference type="FunFam" id="3.40.50.300:FF:000134">
    <property type="entry name" value="Iron-enterobactin ABC transporter ATP-binding protein"/>
    <property type="match status" value="1"/>
</dbReference>
<reference evidence="7 8" key="1">
    <citation type="submission" date="2019-11" db="EMBL/GenBank/DDBJ databases">
        <title>Comparative genomics of hydrocarbon-degrading Desulfosarcina strains.</title>
        <authorList>
            <person name="Watanabe M."/>
            <person name="Kojima H."/>
            <person name="Fukui M."/>
        </authorList>
    </citation>
    <scope>NUCLEOTIDE SEQUENCE [LARGE SCALE GENOMIC DNA]</scope>
    <source>
        <strain evidence="7 8">PL12</strain>
    </source>
</reference>
<name>A0A5K7YGQ9_9BACT</name>